<dbReference type="GO" id="GO:0005634">
    <property type="term" value="C:nucleus"/>
    <property type="evidence" value="ECO:0007669"/>
    <property type="project" value="UniProtKB-SubCell"/>
</dbReference>
<keyword evidence="9" id="KW-1185">Reference proteome</keyword>
<dbReference type="InterPro" id="IPR001138">
    <property type="entry name" value="Zn2Cys6_DnaBD"/>
</dbReference>
<evidence type="ECO:0000256" key="5">
    <source>
        <dbReference type="ARBA" id="ARBA00023242"/>
    </source>
</evidence>
<dbReference type="SMART" id="SM00066">
    <property type="entry name" value="GAL4"/>
    <property type="match status" value="1"/>
</dbReference>
<dbReference type="EMBL" id="JARJCN010000027">
    <property type="protein sequence ID" value="KAJ7087961.1"/>
    <property type="molecule type" value="Genomic_DNA"/>
</dbReference>
<keyword evidence="4" id="KW-0804">Transcription</keyword>
<keyword evidence="2" id="KW-0479">Metal-binding</keyword>
<dbReference type="PANTHER" id="PTHR47338:SF29">
    <property type="entry name" value="ZN(2)-C6 FUNGAL-TYPE DOMAIN-CONTAINING PROTEIN"/>
    <property type="match status" value="1"/>
</dbReference>
<name>A0AAD6U5P9_9AGAR</name>
<sequence>MTQSFFVSSPTLQSPRSNLARGKACMNCRRRKIKCDGKKPICSQCLRSPGTADDCEYPMEGRSRTQQLEETITKLQTRIGELESSNSESAIGLREPYDGGDVPFISLELPTPIDQWPDLGPISNSPPGSSRVNTPASSASSSTLVLEEPPPNVIEELVDNFLGKFQQVGFFLHHTTFRQSALQSLPFGHYSRPSPALLSAVYLWGSRLSPTRHDIYNEDAFLVCTLQNIHQDLGGHHPQRVLHGLQAEILLSLYYLTLGRPVEGIYHLSAAVSLTVSAGLHLIRSSQMMLQPIFSVLEPTLPPPATALEEGERIHAFWTVLILNNYWVAAHGSPSAIPYYGTPIDTPWPLELDEYVSLQLFQPVLGAGSGGTIAQFMAGLNVDGFSALALHAKAAILLERSITFSARYPNHAGAETFEALDVVLEQFILSVPLGIGCIGPGLSAPQRSFIITQTLTHTAIIRLHAHRIHTSDVSRAKYLAAARAVVHIMNDANFAQWEHLDPIMGILWKTTCEVFVEELSSMQSYGAVGLLTQQHQEISACFETILDTMRVFTSSCPLIEYFYGRVEEMYRALSCSI</sequence>
<dbReference type="InterPro" id="IPR050815">
    <property type="entry name" value="TF_fung"/>
</dbReference>
<accession>A0AAD6U5P9</accession>
<organism evidence="8 9">
    <name type="scientific">Mycena belliarum</name>
    <dbReference type="NCBI Taxonomy" id="1033014"/>
    <lineage>
        <taxon>Eukaryota</taxon>
        <taxon>Fungi</taxon>
        <taxon>Dikarya</taxon>
        <taxon>Basidiomycota</taxon>
        <taxon>Agaricomycotina</taxon>
        <taxon>Agaricomycetes</taxon>
        <taxon>Agaricomycetidae</taxon>
        <taxon>Agaricales</taxon>
        <taxon>Marasmiineae</taxon>
        <taxon>Mycenaceae</taxon>
        <taxon>Mycena</taxon>
    </lineage>
</organism>
<feature type="region of interest" description="Disordered" evidence="6">
    <location>
        <begin position="115"/>
        <end position="146"/>
    </location>
</feature>
<evidence type="ECO:0000256" key="4">
    <source>
        <dbReference type="ARBA" id="ARBA00023163"/>
    </source>
</evidence>
<dbReference type="Gene3D" id="4.10.240.10">
    <property type="entry name" value="Zn(2)-C6 fungal-type DNA-binding domain"/>
    <property type="match status" value="1"/>
</dbReference>
<comment type="caution">
    <text evidence="8">The sequence shown here is derived from an EMBL/GenBank/DDBJ whole genome shotgun (WGS) entry which is preliminary data.</text>
</comment>
<dbReference type="InterPro" id="IPR036864">
    <property type="entry name" value="Zn2-C6_fun-type_DNA-bd_sf"/>
</dbReference>
<dbReference type="SUPFAM" id="SSF57701">
    <property type="entry name" value="Zn2/Cys6 DNA-binding domain"/>
    <property type="match status" value="1"/>
</dbReference>
<dbReference type="AlphaFoldDB" id="A0AAD6U5P9"/>
<dbReference type="PROSITE" id="PS50048">
    <property type="entry name" value="ZN2_CY6_FUNGAL_2"/>
    <property type="match status" value="1"/>
</dbReference>
<dbReference type="GO" id="GO:0008270">
    <property type="term" value="F:zinc ion binding"/>
    <property type="evidence" value="ECO:0007669"/>
    <property type="project" value="InterPro"/>
</dbReference>
<feature type="domain" description="Zn(2)-C6 fungal-type" evidence="7">
    <location>
        <begin position="24"/>
        <end position="57"/>
    </location>
</feature>
<dbReference type="GO" id="GO:0003677">
    <property type="term" value="F:DNA binding"/>
    <property type="evidence" value="ECO:0007669"/>
    <property type="project" value="InterPro"/>
</dbReference>
<evidence type="ECO:0000259" key="7">
    <source>
        <dbReference type="PROSITE" id="PS50048"/>
    </source>
</evidence>
<dbReference type="Proteomes" id="UP001222325">
    <property type="component" value="Unassembled WGS sequence"/>
</dbReference>
<dbReference type="CDD" id="cd12148">
    <property type="entry name" value="fungal_TF_MHR"/>
    <property type="match status" value="1"/>
</dbReference>
<comment type="subcellular location">
    <subcellularLocation>
        <location evidence="1">Nucleus</location>
    </subcellularLocation>
</comment>
<feature type="compositionally biased region" description="Polar residues" evidence="6">
    <location>
        <begin position="122"/>
        <end position="144"/>
    </location>
</feature>
<protein>
    <submittedName>
        <fullName evidence="8">Zn(2)-Cys(6) binuclear cluster domain-containing protein</fullName>
    </submittedName>
</protein>
<evidence type="ECO:0000256" key="2">
    <source>
        <dbReference type="ARBA" id="ARBA00022723"/>
    </source>
</evidence>
<reference evidence="8" key="1">
    <citation type="submission" date="2023-03" db="EMBL/GenBank/DDBJ databases">
        <title>Massive genome expansion in bonnet fungi (Mycena s.s.) driven by repeated elements and novel gene families across ecological guilds.</title>
        <authorList>
            <consortium name="Lawrence Berkeley National Laboratory"/>
            <person name="Harder C.B."/>
            <person name="Miyauchi S."/>
            <person name="Viragh M."/>
            <person name="Kuo A."/>
            <person name="Thoen E."/>
            <person name="Andreopoulos B."/>
            <person name="Lu D."/>
            <person name="Skrede I."/>
            <person name="Drula E."/>
            <person name="Henrissat B."/>
            <person name="Morin E."/>
            <person name="Kohler A."/>
            <person name="Barry K."/>
            <person name="LaButti K."/>
            <person name="Morin E."/>
            <person name="Salamov A."/>
            <person name="Lipzen A."/>
            <person name="Mereny Z."/>
            <person name="Hegedus B."/>
            <person name="Baldrian P."/>
            <person name="Stursova M."/>
            <person name="Weitz H."/>
            <person name="Taylor A."/>
            <person name="Grigoriev I.V."/>
            <person name="Nagy L.G."/>
            <person name="Martin F."/>
            <person name="Kauserud H."/>
        </authorList>
    </citation>
    <scope>NUCLEOTIDE SEQUENCE</scope>
    <source>
        <strain evidence="8">CBHHK173m</strain>
    </source>
</reference>
<evidence type="ECO:0000256" key="3">
    <source>
        <dbReference type="ARBA" id="ARBA00023015"/>
    </source>
</evidence>
<dbReference type="GO" id="GO:0000981">
    <property type="term" value="F:DNA-binding transcription factor activity, RNA polymerase II-specific"/>
    <property type="evidence" value="ECO:0007669"/>
    <property type="project" value="InterPro"/>
</dbReference>
<dbReference type="CDD" id="cd00067">
    <property type="entry name" value="GAL4"/>
    <property type="match status" value="1"/>
</dbReference>
<dbReference type="PANTHER" id="PTHR47338">
    <property type="entry name" value="ZN(II)2CYS6 TRANSCRIPTION FACTOR (EUROFUNG)-RELATED"/>
    <property type="match status" value="1"/>
</dbReference>
<evidence type="ECO:0000313" key="9">
    <source>
        <dbReference type="Proteomes" id="UP001222325"/>
    </source>
</evidence>
<gene>
    <name evidence="8" type="ORF">B0H15DRAFT_294723</name>
</gene>
<evidence type="ECO:0000256" key="6">
    <source>
        <dbReference type="SAM" id="MobiDB-lite"/>
    </source>
</evidence>
<dbReference type="InterPro" id="IPR007219">
    <property type="entry name" value="XnlR_reg_dom"/>
</dbReference>
<keyword evidence="3" id="KW-0805">Transcription regulation</keyword>
<keyword evidence="5" id="KW-0539">Nucleus</keyword>
<evidence type="ECO:0000313" key="8">
    <source>
        <dbReference type="EMBL" id="KAJ7087961.1"/>
    </source>
</evidence>
<dbReference type="Pfam" id="PF04082">
    <property type="entry name" value="Fungal_trans"/>
    <property type="match status" value="1"/>
</dbReference>
<evidence type="ECO:0000256" key="1">
    <source>
        <dbReference type="ARBA" id="ARBA00004123"/>
    </source>
</evidence>
<dbReference type="GO" id="GO:0006351">
    <property type="term" value="P:DNA-templated transcription"/>
    <property type="evidence" value="ECO:0007669"/>
    <property type="project" value="InterPro"/>
</dbReference>
<proteinExistence type="predicted"/>
<dbReference type="Pfam" id="PF00172">
    <property type="entry name" value="Zn_clus"/>
    <property type="match status" value="1"/>
</dbReference>